<evidence type="ECO:0000256" key="1">
    <source>
        <dbReference type="SAM" id="Phobius"/>
    </source>
</evidence>
<reference evidence="3" key="2">
    <citation type="journal article" date="2017" name="Nat. Plants">
        <title>The Aegilops tauschii genome reveals multiple impacts of transposons.</title>
        <authorList>
            <person name="Zhao G."/>
            <person name="Zou C."/>
            <person name="Li K."/>
            <person name="Wang K."/>
            <person name="Li T."/>
            <person name="Gao L."/>
            <person name="Zhang X."/>
            <person name="Wang H."/>
            <person name="Yang Z."/>
            <person name="Liu X."/>
            <person name="Jiang W."/>
            <person name="Mao L."/>
            <person name="Kong X."/>
            <person name="Jiao Y."/>
            <person name="Jia J."/>
        </authorList>
    </citation>
    <scope>NUCLEOTIDE SEQUENCE [LARGE SCALE GENOMIC DNA]</scope>
    <source>
        <strain evidence="3">cv. AL8/78</strain>
    </source>
</reference>
<reference evidence="2" key="4">
    <citation type="submission" date="2019-03" db="UniProtKB">
        <authorList>
            <consortium name="EnsemblPlants"/>
        </authorList>
    </citation>
    <scope>IDENTIFICATION</scope>
</reference>
<accession>A0A453BNB8</accession>
<dbReference type="EnsemblPlants" id="AET2Gv20574600.2">
    <property type="protein sequence ID" value="AET2Gv20574600.2"/>
    <property type="gene ID" value="AET2Gv20574600"/>
</dbReference>
<dbReference type="Gramene" id="AET2Gv20574600.2">
    <property type="protein sequence ID" value="AET2Gv20574600.2"/>
    <property type="gene ID" value="AET2Gv20574600"/>
</dbReference>
<evidence type="ECO:0000313" key="2">
    <source>
        <dbReference type="EnsemblPlants" id="AET2Gv20574600.1"/>
    </source>
</evidence>
<keyword evidence="3" id="KW-1185">Reference proteome</keyword>
<dbReference type="Proteomes" id="UP000015105">
    <property type="component" value="Chromosome 2D"/>
</dbReference>
<dbReference type="Gramene" id="AET2Gv20574600.3">
    <property type="protein sequence ID" value="AET2Gv20574600.3"/>
    <property type="gene ID" value="AET2Gv20574600"/>
</dbReference>
<reference evidence="2" key="5">
    <citation type="journal article" date="2021" name="G3 (Bethesda)">
        <title>Aegilops tauschii genome assembly Aet v5.0 features greater sequence contiguity and improved annotation.</title>
        <authorList>
            <person name="Wang L."/>
            <person name="Zhu T."/>
            <person name="Rodriguez J.C."/>
            <person name="Deal K.R."/>
            <person name="Dubcovsky J."/>
            <person name="McGuire P.E."/>
            <person name="Lux T."/>
            <person name="Spannagl M."/>
            <person name="Mayer K.F.X."/>
            <person name="Baldrich P."/>
            <person name="Meyers B.C."/>
            <person name="Huo N."/>
            <person name="Gu Y.Q."/>
            <person name="Zhou H."/>
            <person name="Devos K.M."/>
            <person name="Bennetzen J.L."/>
            <person name="Unver T."/>
            <person name="Budak H."/>
            <person name="Gulick P.J."/>
            <person name="Galiba G."/>
            <person name="Kalapos B."/>
            <person name="Nelson D.R."/>
            <person name="Li P."/>
            <person name="You F.M."/>
            <person name="Luo M.C."/>
            <person name="Dvorak J."/>
        </authorList>
    </citation>
    <scope>NUCLEOTIDE SEQUENCE [LARGE SCALE GENOMIC DNA]</scope>
    <source>
        <strain evidence="2">cv. AL8/78</strain>
    </source>
</reference>
<dbReference type="EnsemblPlants" id="AET2Gv20574600.3">
    <property type="protein sequence ID" value="AET2Gv20574600.3"/>
    <property type="gene ID" value="AET2Gv20574600"/>
</dbReference>
<reference evidence="3" key="1">
    <citation type="journal article" date="2014" name="Science">
        <title>Ancient hybridizations among the ancestral genomes of bread wheat.</title>
        <authorList>
            <consortium name="International Wheat Genome Sequencing Consortium,"/>
            <person name="Marcussen T."/>
            <person name="Sandve S.R."/>
            <person name="Heier L."/>
            <person name="Spannagl M."/>
            <person name="Pfeifer M."/>
            <person name="Jakobsen K.S."/>
            <person name="Wulff B.B."/>
            <person name="Steuernagel B."/>
            <person name="Mayer K.F."/>
            <person name="Olsen O.A."/>
        </authorList>
    </citation>
    <scope>NUCLEOTIDE SEQUENCE [LARGE SCALE GENOMIC DNA]</scope>
    <source>
        <strain evidence="3">cv. AL8/78</strain>
    </source>
</reference>
<feature type="transmembrane region" description="Helical" evidence="1">
    <location>
        <begin position="89"/>
        <end position="107"/>
    </location>
</feature>
<evidence type="ECO:0000313" key="3">
    <source>
        <dbReference type="Proteomes" id="UP000015105"/>
    </source>
</evidence>
<reference evidence="2" key="3">
    <citation type="journal article" date="2017" name="Nature">
        <title>Genome sequence of the progenitor of the wheat D genome Aegilops tauschii.</title>
        <authorList>
            <person name="Luo M.C."/>
            <person name="Gu Y.Q."/>
            <person name="Puiu D."/>
            <person name="Wang H."/>
            <person name="Twardziok S.O."/>
            <person name="Deal K.R."/>
            <person name="Huo N."/>
            <person name="Zhu T."/>
            <person name="Wang L."/>
            <person name="Wang Y."/>
            <person name="McGuire P.E."/>
            <person name="Liu S."/>
            <person name="Long H."/>
            <person name="Ramasamy R.K."/>
            <person name="Rodriguez J.C."/>
            <person name="Van S.L."/>
            <person name="Yuan L."/>
            <person name="Wang Z."/>
            <person name="Xia Z."/>
            <person name="Xiao L."/>
            <person name="Anderson O.D."/>
            <person name="Ouyang S."/>
            <person name="Liang Y."/>
            <person name="Zimin A.V."/>
            <person name="Pertea G."/>
            <person name="Qi P."/>
            <person name="Bennetzen J.L."/>
            <person name="Dai X."/>
            <person name="Dawson M.W."/>
            <person name="Muller H.G."/>
            <person name="Kugler K."/>
            <person name="Rivarola-Duarte L."/>
            <person name="Spannagl M."/>
            <person name="Mayer K.F.X."/>
            <person name="Lu F.H."/>
            <person name="Bevan M.W."/>
            <person name="Leroy P."/>
            <person name="Li P."/>
            <person name="You F.M."/>
            <person name="Sun Q."/>
            <person name="Liu Z."/>
            <person name="Lyons E."/>
            <person name="Wicker T."/>
            <person name="Salzberg S.L."/>
            <person name="Devos K.M."/>
            <person name="Dvorak J."/>
        </authorList>
    </citation>
    <scope>NUCLEOTIDE SEQUENCE [LARGE SCALE GENOMIC DNA]</scope>
    <source>
        <strain evidence="2">cv. AL8/78</strain>
    </source>
</reference>
<dbReference type="AlphaFoldDB" id="A0A453BNB8"/>
<sequence length="123" mass="14364">MCYTLLRQETLRVKDDELHQLLQDIRARDSTIREITDKLQETAEAAETAASAAHAIDEARRFLSSELERLKQDQENQVELSLLRVTTTSWISIHYIHLIVHICFILFTPYRPNFVSMIYVLCT</sequence>
<keyword evidence="1" id="KW-0812">Transmembrane</keyword>
<keyword evidence="1" id="KW-0472">Membrane</keyword>
<protein>
    <submittedName>
        <fullName evidence="2">Uncharacterized protein</fullName>
    </submittedName>
</protein>
<dbReference type="Gramene" id="AET2Gv20574600.1">
    <property type="protein sequence ID" value="AET2Gv20574600.1"/>
    <property type="gene ID" value="AET2Gv20574600"/>
</dbReference>
<organism evidence="2 3">
    <name type="scientific">Aegilops tauschii subsp. strangulata</name>
    <name type="common">Goatgrass</name>
    <dbReference type="NCBI Taxonomy" id="200361"/>
    <lineage>
        <taxon>Eukaryota</taxon>
        <taxon>Viridiplantae</taxon>
        <taxon>Streptophyta</taxon>
        <taxon>Embryophyta</taxon>
        <taxon>Tracheophyta</taxon>
        <taxon>Spermatophyta</taxon>
        <taxon>Magnoliopsida</taxon>
        <taxon>Liliopsida</taxon>
        <taxon>Poales</taxon>
        <taxon>Poaceae</taxon>
        <taxon>BOP clade</taxon>
        <taxon>Pooideae</taxon>
        <taxon>Triticodae</taxon>
        <taxon>Triticeae</taxon>
        <taxon>Triticinae</taxon>
        <taxon>Aegilops</taxon>
    </lineage>
</organism>
<dbReference type="EnsemblPlants" id="AET2Gv20574600.1">
    <property type="protein sequence ID" value="AET2Gv20574600.1"/>
    <property type="gene ID" value="AET2Gv20574600"/>
</dbReference>
<keyword evidence="1" id="KW-1133">Transmembrane helix</keyword>
<proteinExistence type="predicted"/>
<name>A0A453BNB8_AEGTS</name>